<evidence type="ECO:0000259" key="3">
    <source>
        <dbReference type="Pfam" id="PF23571"/>
    </source>
</evidence>
<dbReference type="Pfam" id="PF23572">
    <property type="entry name" value="GH3_C"/>
    <property type="match status" value="1"/>
</dbReference>
<dbReference type="GO" id="GO:0005737">
    <property type="term" value="C:cytoplasm"/>
    <property type="evidence" value="ECO:0007669"/>
    <property type="project" value="TreeGrafter"/>
</dbReference>
<dbReference type="Proteomes" id="UP000712281">
    <property type="component" value="Unassembled WGS sequence"/>
</dbReference>
<organism evidence="5 6">
    <name type="scientific">Brassica cretica</name>
    <name type="common">Mustard</name>
    <dbReference type="NCBI Taxonomy" id="69181"/>
    <lineage>
        <taxon>Eukaryota</taxon>
        <taxon>Viridiplantae</taxon>
        <taxon>Streptophyta</taxon>
        <taxon>Embryophyta</taxon>
        <taxon>Tracheophyta</taxon>
        <taxon>Spermatophyta</taxon>
        <taxon>Magnoliopsida</taxon>
        <taxon>eudicotyledons</taxon>
        <taxon>Gunneridae</taxon>
        <taxon>Pentapetalae</taxon>
        <taxon>rosids</taxon>
        <taxon>malvids</taxon>
        <taxon>Brassicales</taxon>
        <taxon>Brassicaceae</taxon>
        <taxon>Brassiceae</taxon>
        <taxon>Brassica</taxon>
    </lineage>
</organism>
<dbReference type="PANTHER" id="PTHR31901">
    <property type="entry name" value="GH3 DOMAIN-CONTAINING PROTEIN"/>
    <property type="match status" value="1"/>
</dbReference>
<comment type="similarity">
    <text evidence="1">Belongs to the IAA-amido conjugating enzyme family.</text>
</comment>
<evidence type="ECO:0000259" key="4">
    <source>
        <dbReference type="Pfam" id="PF23572"/>
    </source>
</evidence>
<protein>
    <submittedName>
        <fullName evidence="5">Uncharacterized protein</fullName>
    </submittedName>
</protein>
<gene>
    <name evidence="5" type="ORF">F2Q68_00003654</name>
</gene>
<dbReference type="Pfam" id="PF23571">
    <property type="entry name" value="GH3_M"/>
    <property type="match status" value="1"/>
</dbReference>
<evidence type="ECO:0000256" key="2">
    <source>
        <dbReference type="ARBA" id="ARBA00022598"/>
    </source>
</evidence>
<accession>A0A8S9JDA1</accession>
<evidence type="ECO:0000256" key="1">
    <source>
        <dbReference type="ARBA" id="ARBA00008068"/>
    </source>
</evidence>
<feature type="domain" description="GH3 C-terminal" evidence="4">
    <location>
        <begin position="420"/>
        <end position="497"/>
    </location>
</feature>
<dbReference type="PANTHER" id="PTHR31901:SF48">
    <property type="entry name" value="INDOLE-3-ACETIC ACID-AMIDO SYNTHETASE GH3.10"/>
    <property type="match status" value="1"/>
</dbReference>
<evidence type="ECO:0000313" key="5">
    <source>
        <dbReference type="EMBL" id="KAF2580530.1"/>
    </source>
</evidence>
<dbReference type="InterPro" id="IPR055378">
    <property type="entry name" value="GH3_C"/>
</dbReference>
<dbReference type="Pfam" id="PF03321">
    <property type="entry name" value="GH3"/>
    <property type="match status" value="1"/>
</dbReference>
<reference evidence="5" key="1">
    <citation type="submission" date="2019-12" db="EMBL/GenBank/DDBJ databases">
        <title>Genome sequencing and annotation of Brassica cretica.</title>
        <authorList>
            <person name="Studholme D.J."/>
            <person name="Sarris P.F."/>
        </authorList>
    </citation>
    <scope>NUCLEOTIDE SEQUENCE</scope>
    <source>
        <strain evidence="5">PFS-001/15</strain>
        <tissue evidence="5">Leaf</tissue>
    </source>
</reference>
<dbReference type="InterPro" id="IPR004993">
    <property type="entry name" value="GH3"/>
</dbReference>
<feature type="domain" description="GH3 middle" evidence="3">
    <location>
        <begin position="379"/>
        <end position="405"/>
    </location>
</feature>
<name>A0A8S9JDA1_BRACR</name>
<dbReference type="GO" id="GO:0016881">
    <property type="term" value="F:acid-amino acid ligase activity"/>
    <property type="evidence" value="ECO:0007669"/>
    <property type="project" value="TreeGrafter"/>
</dbReference>
<proteinExistence type="inferred from homology"/>
<evidence type="ECO:0000313" key="6">
    <source>
        <dbReference type="Proteomes" id="UP000712281"/>
    </source>
</evidence>
<dbReference type="InterPro" id="IPR055377">
    <property type="entry name" value="GH3_M"/>
</dbReference>
<dbReference type="AlphaFoldDB" id="A0A8S9JDA1"/>
<comment type="caution">
    <text evidence="5">The sequence shown here is derived from an EMBL/GenBank/DDBJ whole genome shotgun (WGS) entry which is preliminary data.</text>
</comment>
<dbReference type="EMBL" id="QGKW02001660">
    <property type="protein sequence ID" value="KAF2580530.1"/>
    <property type="molecule type" value="Genomic_DNA"/>
</dbReference>
<sequence length="497" mass="55806">METAEAGHADVIGWFEHVSENACKAQRETLRRILELNCGADYLRKWLGSVDVKEMDDNSLETLFTSLVPIVSHADMDPYIQRIANGETSPLLTQEPITVLSLSSGTTEGRQKYVPFTCQIRQAILQMSRLSAAYTSREGGMILEFIYAAKVFKTPGGQDVGTATTLYYASKEFKTKQEATKSFTCSPQEVISGGDFVQCTYCHLLLGLHFSSQVDFVASGFAYTIVQAFSFLEENWREICADIKEGNLSSRITLPNMRTAVLALIRPNPSLASQIEEICMELESNLGWFGLIPKLWRNAKYVSSIMTGSMLPYLKKLRHYAGGLPLVSGNYVSSESLIGVNVDPQLPPEDVSFAVVPTFSYFEFIPLHRQQNQQDMTSLYRYRLGDVVELTGFHNGTPKISFIYRRKLILNINIDKNTEKDLQGVVDKASQLLSQTTQAEVVDFTSHADVKVSPGRYVIYWEIRGEAEDRALEECCRKIDAGFMDHGYVVSRRMKSI</sequence>
<keyword evidence="2" id="KW-0436">Ligase</keyword>